<keyword evidence="6" id="KW-1185">Reference proteome</keyword>
<dbReference type="SUPFAM" id="SSF75625">
    <property type="entry name" value="YebC-like"/>
    <property type="match status" value="1"/>
</dbReference>
<dbReference type="InterPro" id="IPR049083">
    <property type="entry name" value="TACO1_YebC_N"/>
</dbReference>
<dbReference type="Pfam" id="PF20772">
    <property type="entry name" value="TACO1_YebC_N"/>
    <property type="match status" value="1"/>
</dbReference>
<dbReference type="InterPro" id="IPR017856">
    <property type="entry name" value="Integrase-like_N"/>
</dbReference>
<dbReference type="GO" id="GO:0005739">
    <property type="term" value="C:mitochondrion"/>
    <property type="evidence" value="ECO:0007669"/>
    <property type="project" value="UniProtKB-SubCell"/>
</dbReference>
<dbReference type="NCBIfam" id="NF009044">
    <property type="entry name" value="PRK12378.1"/>
    <property type="match status" value="1"/>
</dbReference>
<accession>A0A8H7PZF5</accession>
<dbReference type="InterPro" id="IPR026564">
    <property type="entry name" value="Transcrip_reg_TACO1-like_dom3"/>
</dbReference>
<name>A0A8H7PZF5_9FUNG</name>
<evidence type="ECO:0000259" key="3">
    <source>
        <dbReference type="Pfam" id="PF01709"/>
    </source>
</evidence>
<sequence length="291" mass="31858">MLAHQCVRVARSCLQRQRSIPGLLNPSITSSRLLRPTPLATVQFEQLRFAGHNKWSKVKHTKGAKDAKRGKLFSKISLEIVSAIKAGGADATVNGRLAAALSKAKHAMMPKDSVDVAIKKATSKSTSDNLEDVIYEGYGPGGVAMIIETVTDKRARTIKEVKEILNRLGGSISSVSWMFEKKGRVQFRAGQTGSSVEDMMDAAIDAGAEDMQELEDESIEVICEFTNLNAVTQKIKEHGYEVDEMAATYVPTTTVEVTDEEVQEMVEKCLGEMEDLDDVAKVHFNGVLPEK</sequence>
<dbReference type="PANTHER" id="PTHR12532:SF0">
    <property type="entry name" value="TRANSLATIONAL ACTIVATOR OF CYTOCHROME C OXIDASE 1"/>
    <property type="match status" value="1"/>
</dbReference>
<organism evidence="5 6">
    <name type="scientific">Umbelopsis vinacea</name>
    <dbReference type="NCBI Taxonomy" id="44442"/>
    <lineage>
        <taxon>Eukaryota</taxon>
        <taxon>Fungi</taxon>
        <taxon>Fungi incertae sedis</taxon>
        <taxon>Mucoromycota</taxon>
        <taxon>Mucoromycotina</taxon>
        <taxon>Umbelopsidomycetes</taxon>
        <taxon>Umbelopsidales</taxon>
        <taxon>Umbelopsidaceae</taxon>
        <taxon>Umbelopsis</taxon>
    </lineage>
</organism>
<evidence type="ECO:0000256" key="2">
    <source>
        <dbReference type="ARBA" id="ARBA00008724"/>
    </source>
</evidence>
<evidence type="ECO:0000259" key="4">
    <source>
        <dbReference type="Pfam" id="PF20772"/>
    </source>
</evidence>
<dbReference type="EMBL" id="JAEPRA010000007">
    <property type="protein sequence ID" value="KAG2183078.1"/>
    <property type="molecule type" value="Genomic_DNA"/>
</dbReference>
<dbReference type="NCBIfam" id="TIGR01033">
    <property type="entry name" value="YebC/PmpR family DNA-binding transcriptional regulator"/>
    <property type="match status" value="1"/>
</dbReference>
<dbReference type="Pfam" id="PF01709">
    <property type="entry name" value="Transcrip_reg"/>
    <property type="match status" value="1"/>
</dbReference>
<dbReference type="FunFam" id="1.10.10.200:FF:000002">
    <property type="entry name" value="Probable transcriptional regulatory protein CLM62_37755"/>
    <property type="match status" value="1"/>
</dbReference>
<evidence type="ECO:0008006" key="7">
    <source>
        <dbReference type="Google" id="ProtNLM"/>
    </source>
</evidence>
<comment type="subcellular location">
    <subcellularLocation>
        <location evidence="1">Mitochondrion</location>
    </subcellularLocation>
</comment>
<proteinExistence type="inferred from homology"/>
<evidence type="ECO:0000256" key="1">
    <source>
        <dbReference type="ARBA" id="ARBA00004173"/>
    </source>
</evidence>
<reference evidence="5" key="1">
    <citation type="submission" date="2020-12" db="EMBL/GenBank/DDBJ databases">
        <title>Metabolic potential, ecology and presence of endohyphal bacteria is reflected in genomic diversity of Mucoromycotina.</title>
        <authorList>
            <person name="Muszewska A."/>
            <person name="Okrasinska A."/>
            <person name="Steczkiewicz K."/>
            <person name="Drgas O."/>
            <person name="Orlowska M."/>
            <person name="Perlinska-Lenart U."/>
            <person name="Aleksandrzak-Piekarczyk T."/>
            <person name="Szatraj K."/>
            <person name="Zielenkiewicz U."/>
            <person name="Pilsyk S."/>
            <person name="Malc E."/>
            <person name="Mieczkowski P."/>
            <person name="Kruszewska J.S."/>
            <person name="Biernat P."/>
            <person name="Pawlowska J."/>
        </authorList>
    </citation>
    <scope>NUCLEOTIDE SEQUENCE</scope>
    <source>
        <strain evidence="5">WA0000051536</strain>
    </source>
</reference>
<comment type="similarity">
    <text evidence="2">Belongs to the TACO1 family.</text>
</comment>
<dbReference type="Proteomes" id="UP000612746">
    <property type="component" value="Unassembled WGS sequence"/>
</dbReference>
<feature type="domain" description="TACO1/YebC-like second and third" evidence="3">
    <location>
        <begin position="131"/>
        <end position="285"/>
    </location>
</feature>
<comment type="caution">
    <text evidence="5">The sequence shown here is derived from an EMBL/GenBank/DDBJ whole genome shotgun (WGS) entry which is preliminary data.</text>
</comment>
<dbReference type="Gene3D" id="3.30.70.980">
    <property type="match status" value="2"/>
</dbReference>
<dbReference type="InterPro" id="IPR048300">
    <property type="entry name" value="TACO1_YebC-like_2nd/3rd_dom"/>
</dbReference>
<evidence type="ECO:0000313" key="5">
    <source>
        <dbReference type="EMBL" id="KAG2183078.1"/>
    </source>
</evidence>
<evidence type="ECO:0000313" key="6">
    <source>
        <dbReference type="Proteomes" id="UP000612746"/>
    </source>
</evidence>
<dbReference type="InterPro" id="IPR029072">
    <property type="entry name" value="YebC-like"/>
</dbReference>
<dbReference type="HAMAP" id="MF_00693">
    <property type="entry name" value="Transcrip_reg_TACO1"/>
    <property type="match status" value="1"/>
</dbReference>
<dbReference type="AlphaFoldDB" id="A0A8H7PZF5"/>
<dbReference type="InterPro" id="IPR002876">
    <property type="entry name" value="Transcrip_reg_TACO1-like"/>
</dbReference>
<dbReference type="OrthoDB" id="2017544at2759"/>
<dbReference type="NCBIfam" id="NF001030">
    <property type="entry name" value="PRK00110.1"/>
    <property type="match status" value="1"/>
</dbReference>
<protein>
    <recommendedName>
        <fullName evidence="7">Transcriptional regulator TACO1-like protein</fullName>
    </recommendedName>
</protein>
<feature type="domain" description="TACO1/YebC-like N-terminal" evidence="4">
    <location>
        <begin position="53"/>
        <end position="123"/>
    </location>
</feature>
<dbReference type="PANTHER" id="PTHR12532">
    <property type="entry name" value="TRANSLATIONAL ACTIVATOR OF CYTOCHROME C OXIDASE 1"/>
    <property type="match status" value="1"/>
</dbReference>
<gene>
    <name evidence="5" type="ORF">INT44_006059</name>
</gene>
<dbReference type="Gene3D" id="1.10.10.200">
    <property type="match status" value="1"/>
</dbReference>